<proteinExistence type="predicted"/>
<dbReference type="PANTHER" id="PTHR42983">
    <property type="entry name" value="DINITROGENASE IRON-MOLYBDENUM COFACTOR PROTEIN-RELATED"/>
    <property type="match status" value="1"/>
</dbReference>
<dbReference type="InterPro" id="IPR003731">
    <property type="entry name" value="Di-Nase_FeMo-co_biosynth"/>
</dbReference>
<protein>
    <submittedName>
        <fullName evidence="2">Glycine-rich cell wall structural protein</fullName>
    </submittedName>
</protein>
<dbReference type="Pfam" id="PF02579">
    <property type="entry name" value="Nitro_FeMo-Co"/>
    <property type="match status" value="1"/>
</dbReference>
<reference evidence="2" key="1">
    <citation type="journal article" date="2015" name="Proc. Natl. Acad. Sci. U.S.A.">
        <title>Networks of energetic and metabolic interactions define dynamics in microbial communities.</title>
        <authorList>
            <person name="Embree M."/>
            <person name="Liu J.K."/>
            <person name="Al-Bassam M.M."/>
            <person name="Zengler K."/>
        </authorList>
    </citation>
    <scope>NUCLEOTIDE SEQUENCE</scope>
</reference>
<evidence type="ECO:0000313" key="2">
    <source>
        <dbReference type="EMBL" id="KUG12388.1"/>
    </source>
</evidence>
<dbReference type="EMBL" id="LNQE01001728">
    <property type="protein sequence ID" value="KUG12388.1"/>
    <property type="molecule type" value="Genomic_DNA"/>
</dbReference>
<evidence type="ECO:0000259" key="1">
    <source>
        <dbReference type="Pfam" id="PF02579"/>
    </source>
</evidence>
<name>A0A0W8EUV4_9ZZZZ</name>
<organism evidence="2">
    <name type="scientific">hydrocarbon metagenome</name>
    <dbReference type="NCBI Taxonomy" id="938273"/>
    <lineage>
        <taxon>unclassified sequences</taxon>
        <taxon>metagenomes</taxon>
        <taxon>ecological metagenomes</taxon>
    </lineage>
</organism>
<dbReference type="PANTHER" id="PTHR42983:SF1">
    <property type="entry name" value="IRON-MOLYBDENUM PROTEIN"/>
    <property type="match status" value="1"/>
</dbReference>
<gene>
    <name evidence="2" type="ORF">ASZ90_016441</name>
</gene>
<dbReference type="SUPFAM" id="SSF53146">
    <property type="entry name" value="Nitrogenase accessory factor-like"/>
    <property type="match status" value="1"/>
</dbReference>
<dbReference type="AlphaFoldDB" id="A0A0W8EUV4"/>
<dbReference type="InterPro" id="IPR036105">
    <property type="entry name" value="DiNase_FeMo-co_biosyn_sf"/>
</dbReference>
<dbReference type="InterPro" id="IPR033913">
    <property type="entry name" value="MTH1175_dom"/>
</dbReference>
<accession>A0A0W8EUV4</accession>
<sequence length="97" mass="10336">MIDDRFGRAPYFIIYDTESERITAHRNDSASGMGGVGLKAAQFLISQGVDAVVAGRVGGNALEALKAGAIKVFLYEEKGTVMEAVSGFLHGSLKEQE</sequence>
<dbReference type="CDD" id="cd00851">
    <property type="entry name" value="MTH1175"/>
    <property type="match status" value="1"/>
</dbReference>
<dbReference type="Gene3D" id="3.30.420.130">
    <property type="entry name" value="Dinitrogenase iron-molybdenum cofactor biosynthesis domain"/>
    <property type="match status" value="1"/>
</dbReference>
<comment type="caution">
    <text evidence="2">The sequence shown here is derived from an EMBL/GenBank/DDBJ whole genome shotgun (WGS) entry which is preliminary data.</text>
</comment>
<feature type="domain" description="Dinitrogenase iron-molybdenum cofactor biosynthesis" evidence="1">
    <location>
        <begin position="1"/>
        <end position="88"/>
    </location>
</feature>